<comment type="subunit">
    <text evidence="6">Homotrimer.</text>
</comment>
<keyword evidence="4 6" id="KW-0456">Lyase</keyword>
<evidence type="ECO:0000313" key="7">
    <source>
        <dbReference type="EMBL" id="EAY24152.1"/>
    </source>
</evidence>
<sequence>MEEHLLIHPEVAEALETKQPVVALESTIIAHGLPYPENKQTAWQLEKVIREAGAVPATIAIIDGKVKIGLDTDDLELIASEKVNVIKVSRRDLPLVIARKQHGATTVAATMLAASWVGIRVFVTGGIGGVHRNGENTLDISADLTELAKTNVAVVCAGAKSILDLGLTLEYLETQGVPVVGFQTAEFPAFYSAKSSYRIDRVENVELLAKALKTKWDLGLEGGMIIANPIPPKYEIDHQQLEEVTKDALQDAARQNIRGKAVTPFLLSRIKELTQGESLEANQQLVYHNARLGAELAVELASI</sequence>
<dbReference type="GO" id="GO:0004730">
    <property type="term" value="F:pseudouridylate synthase activity"/>
    <property type="evidence" value="ECO:0007669"/>
    <property type="project" value="UniProtKB-UniRule"/>
</dbReference>
<dbReference type="OrthoDB" id="9805870at2"/>
<comment type="cofactor">
    <cofactor evidence="6">
        <name>Mn(2+)</name>
        <dbReference type="ChEBI" id="CHEBI:29035"/>
    </cofactor>
    <text evidence="6">Binds 1 Mn(2+) ion per subunit.</text>
</comment>
<feature type="active site" description="Nucleophile" evidence="6">
    <location>
        <position position="160"/>
    </location>
</feature>
<keyword evidence="3 6" id="KW-0464">Manganese</keyword>
<dbReference type="AlphaFoldDB" id="A1ZZP4"/>
<comment type="caution">
    <text evidence="7">The sequence shown here is derived from an EMBL/GenBank/DDBJ whole genome shotgun (WGS) entry which is preliminary data.</text>
</comment>
<evidence type="ECO:0000256" key="3">
    <source>
        <dbReference type="ARBA" id="ARBA00023211"/>
    </source>
</evidence>
<evidence type="ECO:0000256" key="5">
    <source>
        <dbReference type="ARBA" id="ARBA00023295"/>
    </source>
</evidence>
<accession>A1ZZP4</accession>
<evidence type="ECO:0000256" key="2">
    <source>
        <dbReference type="ARBA" id="ARBA00022801"/>
    </source>
</evidence>
<dbReference type="EC" id="4.2.1.70" evidence="6"/>
<dbReference type="HAMAP" id="MF_01876">
    <property type="entry name" value="PsiMP_glycosidase"/>
    <property type="match status" value="1"/>
</dbReference>
<name>A1ZZP4_MICM2</name>
<dbReference type="Pfam" id="PF04227">
    <property type="entry name" value="Indigoidine_A"/>
    <property type="match status" value="1"/>
</dbReference>
<gene>
    <name evidence="6" type="primary">psuG</name>
    <name evidence="7" type="ORF">M23134_00967</name>
</gene>
<keyword evidence="2 6" id="KW-0378">Hydrolase</keyword>
<dbReference type="GO" id="GO:0016798">
    <property type="term" value="F:hydrolase activity, acting on glycosyl bonds"/>
    <property type="evidence" value="ECO:0007669"/>
    <property type="project" value="UniProtKB-KW"/>
</dbReference>
<dbReference type="EMBL" id="AAWS01000080">
    <property type="protein sequence ID" value="EAY24152.1"/>
    <property type="molecule type" value="Genomic_DNA"/>
</dbReference>
<proteinExistence type="inferred from homology"/>
<comment type="similarity">
    <text evidence="6">Belongs to the pseudouridine-5'-phosphate glycosidase family.</text>
</comment>
<evidence type="ECO:0000256" key="1">
    <source>
        <dbReference type="ARBA" id="ARBA00022723"/>
    </source>
</evidence>
<evidence type="ECO:0000256" key="4">
    <source>
        <dbReference type="ARBA" id="ARBA00023239"/>
    </source>
</evidence>
<dbReference type="SUPFAM" id="SSF110581">
    <property type="entry name" value="Indigoidine synthase A-like"/>
    <property type="match status" value="1"/>
</dbReference>
<evidence type="ECO:0000313" key="8">
    <source>
        <dbReference type="Proteomes" id="UP000004095"/>
    </source>
</evidence>
<feature type="binding site" evidence="6">
    <location>
        <position position="107"/>
    </location>
    <ligand>
        <name>substrate</name>
    </ligand>
</feature>
<organism evidence="7 8">
    <name type="scientific">Microscilla marina ATCC 23134</name>
    <dbReference type="NCBI Taxonomy" id="313606"/>
    <lineage>
        <taxon>Bacteria</taxon>
        <taxon>Pseudomonadati</taxon>
        <taxon>Bacteroidota</taxon>
        <taxon>Cytophagia</taxon>
        <taxon>Cytophagales</taxon>
        <taxon>Microscillaceae</taxon>
        <taxon>Microscilla</taxon>
    </lineage>
</organism>
<dbReference type="GO" id="GO:0005737">
    <property type="term" value="C:cytoplasm"/>
    <property type="evidence" value="ECO:0007669"/>
    <property type="project" value="TreeGrafter"/>
</dbReference>
<comment type="catalytic activity">
    <reaction evidence="6">
        <text>D-ribose 5-phosphate + uracil = psi-UMP + H2O</text>
        <dbReference type="Rhea" id="RHEA:18337"/>
        <dbReference type="ChEBI" id="CHEBI:15377"/>
        <dbReference type="ChEBI" id="CHEBI:17568"/>
        <dbReference type="ChEBI" id="CHEBI:58380"/>
        <dbReference type="ChEBI" id="CHEBI:78346"/>
        <dbReference type="EC" id="4.2.1.70"/>
    </reaction>
</comment>
<keyword evidence="5 6" id="KW-0326">Glycosidase</keyword>
<feature type="active site" description="Proton donor" evidence="6">
    <location>
        <position position="25"/>
    </location>
</feature>
<feature type="binding site" evidence="6">
    <location>
        <begin position="141"/>
        <end position="143"/>
    </location>
    <ligand>
        <name>substrate</name>
    </ligand>
</feature>
<dbReference type="Proteomes" id="UP000004095">
    <property type="component" value="Unassembled WGS sequence"/>
</dbReference>
<feature type="binding site" evidence="6">
    <location>
        <position position="139"/>
    </location>
    <ligand>
        <name>Mn(2+)</name>
        <dbReference type="ChEBI" id="CHEBI:29035"/>
    </ligand>
</feature>
<dbReference type="PANTHER" id="PTHR42909:SF1">
    <property type="entry name" value="CARBOHYDRATE KINASE PFKB DOMAIN-CONTAINING PROTEIN"/>
    <property type="match status" value="1"/>
</dbReference>
<reference evidence="7 8" key="1">
    <citation type="submission" date="2007-01" db="EMBL/GenBank/DDBJ databases">
        <authorList>
            <person name="Haygood M."/>
            <person name="Podell S."/>
            <person name="Anderson C."/>
            <person name="Hopkinson B."/>
            <person name="Roe K."/>
            <person name="Barbeau K."/>
            <person name="Gaasterland T."/>
            <person name="Ferriera S."/>
            <person name="Johnson J."/>
            <person name="Kravitz S."/>
            <person name="Beeson K."/>
            <person name="Sutton G."/>
            <person name="Rogers Y.-H."/>
            <person name="Friedman R."/>
            <person name="Frazier M."/>
            <person name="Venter J.C."/>
        </authorList>
    </citation>
    <scope>NUCLEOTIDE SEQUENCE [LARGE SCALE GENOMIC DNA]</scope>
    <source>
        <strain evidence="7 8">ATCC 23134</strain>
    </source>
</reference>
<dbReference type="RefSeq" id="WP_002705410.1">
    <property type="nucleotide sequence ID" value="NZ_AAWS01000080.1"/>
</dbReference>
<protein>
    <recommendedName>
        <fullName evidence="6">Pseudouridine-5'-phosphate glycosidase</fullName>
        <shortName evidence="6">PsiMP glycosidase</shortName>
        <ecNumber evidence="6">4.2.1.70</ecNumber>
    </recommendedName>
</protein>
<dbReference type="GO" id="GO:0046113">
    <property type="term" value="P:nucleobase catabolic process"/>
    <property type="evidence" value="ECO:0007669"/>
    <property type="project" value="UniProtKB-UniRule"/>
</dbReference>
<dbReference type="GO" id="GO:0046872">
    <property type="term" value="F:metal ion binding"/>
    <property type="evidence" value="ECO:0007669"/>
    <property type="project" value="UniProtKB-KW"/>
</dbReference>
<keyword evidence="8" id="KW-1185">Reference proteome</keyword>
<dbReference type="InterPro" id="IPR022830">
    <property type="entry name" value="Indigdn_synthA-like"/>
</dbReference>
<keyword evidence="1 6" id="KW-0479">Metal-binding</keyword>
<evidence type="ECO:0000256" key="6">
    <source>
        <dbReference type="HAMAP-Rule" id="MF_01876"/>
    </source>
</evidence>
<dbReference type="eggNOG" id="COG2313">
    <property type="taxonomic scope" value="Bacteria"/>
</dbReference>
<dbReference type="PANTHER" id="PTHR42909">
    <property type="entry name" value="ZGC:136858"/>
    <property type="match status" value="1"/>
</dbReference>
<dbReference type="Gene3D" id="3.40.1790.10">
    <property type="entry name" value="Indigoidine synthase domain"/>
    <property type="match status" value="1"/>
</dbReference>
<feature type="binding site" evidence="6">
    <location>
        <position position="87"/>
    </location>
    <ligand>
        <name>substrate</name>
    </ligand>
</feature>
<dbReference type="InterPro" id="IPR007342">
    <property type="entry name" value="PsuG"/>
</dbReference>
<comment type="function">
    <text evidence="6">Catalyzes the reversible cleavage of pseudouridine 5'-phosphate (PsiMP) to ribose 5-phosphate and uracil. Functions biologically in the cleavage direction, as part of a pseudouridine degradation pathway.</text>
</comment>